<reference evidence="2 3" key="1">
    <citation type="submission" date="2016-07" db="EMBL/GenBank/DDBJ databases">
        <title>Draft Genome Sequence of Methylobrevis pamukkalensis PK2.</title>
        <authorList>
            <person name="Vasilenko O.V."/>
            <person name="Doronina N.V."/>
            <person name="Shmareva M.N."/>
            <person name="Tarlachkov S.V."/>
            <person name="Mustakhimov I."/>
            <person name="Trotsenko Y.A."/>
        </authorList>
    </citation>
    <scope>NUCLEOTIDE SEQUENCE [LARGE SCALE GENOMIC DNA]</scope>
    <source>
        <strain evidence="2 3">PK2</strain>
    </source>
</reference>
<dbReference type="Proteomes" id="UP000094622">
    <property type="component" value="Unassembled WGS sequence"/>
</dbReference>
<accession>A0A1E3H901</accession>
<comment type="caution">
    <text evidence="2">The sequence shown here is derived from an EMBL/GenBank/DDBJ whole genome shotgun (WGS) entry which is preliminary data.</text>
</comment>
<name>A0A1E3H901_9HYPH</name>
<evidence type="ECO:0000313" key="2">
    <source>
        <dbReference type="EMBL" id="ODN71971.1"/>
    </source>
</evidence>
<protein>
    <submittedName>
        <fullName evidence="2">Uncharacterized protein</fullName>
    </submittedName>
</protein>
<feature type="region of interest" description="Disordered" evidence="1">
    <location>
        <begin position="155"/>
        <end position="195"/>
    </location>
</feature>
<proteinExistence type="predicted"/>
<evidence type="ECO:0000256" key="1">
    <source>
        <dbReference type="SAM" id="MobiDB-lite"/>
    </source>
</evidence>
<dbReference type="AlphaFoldDB" id="A0A1E3H901"/>
<dbReference type="EMBL" id="MCRJ01000010">
    <property type="protein sequence ID" value="ODN71971.1"/>
    <property type="molecule type" value="Genomic_DNA"/>
</dbReference>
<gene>
    <name evidence="2" type="ORF">A6302_00704</name>
</gene>
<sequence>MPIRREHRRLYPFDWKQLSATVRFGRAGGRCECCRRPHGRTVRHLGDGRWWDEDNGTWRNGRGRALRSLCPPGASPETGLAGQAVGRASAPAVRETRVALATAHLDHDPTNNRAANLRAFCQRCHMLHDRDEHRRRRQETLRRRKALGDLFLGPYPIAHEASGRPRPRRAPVTSRGRRTRDEAGPAESARDPGPA</sequence>
<keyword evidence="3" id="KW-1185">Reference proteome</keyword>
<evidence type="ECO:0000313" key="3">
    <source>
        <dbReference type="Proteomes" id="UP000094622"/>
    </source>
</evidence>
<organism evidence="2 3">
    <name type="scientific">Methylobrevis pamukkalensis</name>
    <dbReference type="NCBI Taxonomy" id="1439726"/>
    <lineage>
        <taxon>Bacteria</taxon>
        <taxon>Pseudomonadati</taxon>
        <taxon>Pseudomonadota</taxon>
        <taxon>Alphaproteobacteria</taxon>
        <taxon>Hyphomicrobiales</taxon>
        <taxon>Pleomorphomonadaceae</taxon>
        <taxon>Methylobrevis</taxon>
    </lineage>
</organism>